<dbReference type="Pfam" id="PF00533">
    <property type="entry name" value="BRCT"/>
    <property type="match status" value="1"/>
</dbReference>
<gene>
    <name evidence="2" type="ORF">BLA24_32740</name>
</gene>
<dbReference type="AlphaFoldDB" id="A0A2G1XAD4"/>
<name>A0A2G1XAD4_STRCJ</name>
<accession>A0A2G1XAD4</accession>
<reference evidence="2 3" key="1">
    <citation type="journal article" date="2017" name="Biochemistry">
        <title>Identification of the Biosynthetic Pathway for the Antibiotic Bicyclomycin.</title>
        <authorList>
            <person name="Patteson J."/>
            <person name="Cai W."/>
            <person name="Johnson R.A."/>
            <person name="Santa Maria K."/>
            <person name="Li B."/>
        </authorList>
    </citation>
    <scope>NUCLEOTIDE SEQUENCE [LARGE SCALE GENOMIC DNA]</scope>
    <source>
        <strain evidence="2 3">ATCC 21532</strain>
    </source>
</reference>
<feature type="domain" description="BRCT" evidence="1">
    <location>
        <begin position="56"/>
        <end position="149"/>
    </location>
</feature>
<comment type="caution">
    <text evidence="2">The sequence shown here is derived from an EMBL/GenBank/DDBJ whole genome shotgun (WGS) entry which is preliminary data.</text>
</comment>
<sequence length="149" mass="16208">MLAAMGEHGVDTLDALLEKLRIRYGRQEWGSQSWEGCRRRVHERRPPIPQANPDADPDGLLYGRSVCITGTLTSMTRAEAQALLAEAGAQATGSVSHRTDILVVGVADPSRFAPGMALSSKHRRAQELLDAGHDIEVITEADLREQLAV</sequence>
<dbReference type="InterPro" id="IPR001357">
    <property type="entry name" value="BRCT_dom"/>
</dbReference>
<proteinExistence type="predicted"/>
<dbReference type="InterPro" id="IPR036420">
    <property type="entry name" value="BRCT_dom_sf"/>
</dbReference>
<keyword evidence="3" id="KW-1185">Reference proteome</keyword>
<evidence type="ECO:0000259" key="1">
    <source>
        <dbReference type="PROSITE" id="PS50172"/>
    </source>
</evidence>
<dbReference type="Proteomes" id="UP000222531">
    <property type="component" value="Unassembled WGS sequence"/>
</dbReference>
<dbReference type="PROSITE" id="PS50172">
    <property type="entry name" value="BRCT"/>
    <property type="match status" value="1"/>
</dbReference>
<dbReference type="CDD" id="cd17748">
    <property type="entry name" value="BRCT_DNA_ligase_like"/>
    <property type="match status" value="1"/>
</dbReference>
<organism evidence="2 3">
    <name type="scientific">Streptomyces cinnamoneus</name>
    <name type="common">Streptoverticillium cinnamoneum</name>
    <dbReference type="NCBI Taxonomy" id="53446"/>
    <lineage>
        <taxon>Bacteria</taxon>
        <taxon>Bacillati</taxon>
        <taxon>Actinomycetota</taxon>
        <taxon>Actinomycetes</taxon>
        <taxon>Kitasatosporales</taxon>
        <taxon>Streptomycetaceae</taxon>
        <taxon>Streptomyces</taxon>
        <taxon>Streptomyces cinnamoneus group</taxon>
    </lineage>
</organism>
<dbReference type="SUPFAM" id="SSF52113">
    <property type="entry name" value="BRCT domain"/>
    <property type="match status" value="1"/>
</dbReference>
<protein>
    <recommendedName>
        <fullName evidence="1">BRCT domain-containing protein</fullName>
    </recommendedName>
</protein>
<dbReference type="Gene3D" id="3.40.50.10190">
    <property type="entry name" value="BRCT domain"/>
    <property type="match status" value="1"/>
</dbReference>
<dbReference type="EMBL" id="NHZO01000168">
    <property type="protein sequence ID" value="PHQ48190.1"/>
    <property type="molecule type" value="Genomic_DNA"/>
</dbReference>
<evidence type="ECO:0000313" key="2">
    <source>
        <dbReference type="EMBL" id="PHQ48190.1"/>
    </source>
</evidence>
<evidence type="ECO:0000313" key="3">
    <source>
        <dbReference type="Proteomes" id="UP000222531"/>
    </source>
</evidence>